<dbReference type="InterPro" id="IPR003661">
    <property type="entry name" value="HisK_dim/P_dom"/>
</dbReference>
<dbReference type="EC" id="2.7.13.3" evidence="2"/>
<comment type="caution">
    <text evidence="11">The sequence shown here is derived from an EMBL/GenBank/DDBJ whole genome shotgun (WGS) entry which is preliminary data.</text>
</comment>
<dbReference type="OrthoDB" id="207061at2759"/>
<feature type="compositionally biased region" description="Polar residues" evidence="7">
    <location>
        <begin position="1"/>
        <end position="20"/>
    </location>
</feature>
<feature type="domain" description="Response regulatory" evidence="10">
    <location>
        <begin position="808"/>
        <end position="925"/>
    </location>
</feature>
<dbReference type="InterPro" id="IPR004358">
    <property type="entry name" value="Sig_transdc_His_kin-like_C"/>
</dbReference>
<evidence type="ECO:0000256" key="2">
    <source>
        <dbReference type="ARBA" id="ARBA00012438"/>
    </source>
</evidence>
<dbReference type="PANTHER" id="PTHR43047:SF66">
    <property type="entry name" value="HISKA"/>
    <property type="match status" value="1"/>
</dbReference>
<evidence type="ECO:0000313" key="12">
    <source>
        <dbReference type="Proteomes" id="UP001153069"/>
    </source>
</evidence>
<dbReference type="InterPro" id="IPR005467">
    <property type="entry name" value="His_kinase_dom"/>
</dbReference>
<dbReference type="Proteomes" id="UP001153069">
    <property type="component" value="Unassembled WGS sequence"/>
</dbReference>
<dbReference type="SUPFAM" id="SSF52172">
    <property type="entry name" value="CheY-like"/>
    <property type="match status" value="1"/>
</dbReference>
<comment type="catalytic activity">
    <reaction evidence="1">
        <text>ATP + protein L-histidine = ADP + protein N-phospho-L-histidine.</text>
        <dbReference type="EC" id="2.7.13.3"/>
    </reaction>
</comment>
<dbReference type="SUPFAM" id="SSF55874">
    <property type="entry name" value="ATPase domain of HSP90 chaperone/DNA topoisomerase II/histidine kinase"/>
    <property type="match status" value="1"/>
</dbReference>
<dbReference type="PROSITE" id="PS50109">
    <property type="entry name" value="HIS_KIN"/>
    <property type="match status" value="1"/>
</dbReference>
<dbReference type="SMART" id="SM00387">
    <property type="entry name" value="HATPase_c"/>
    <property type="match status" value="1"/>
</dbReference>
<dbReference type="EMBL" id="CAICTM010000059">
    <property type="protein sequence ID" value="CAB9499408.1"/>
    <property type="molecule type" value="Genomic_DNA"/>
</dbReference>
<evidence type="ECO:0000259" key="10">
    <source>
        <dbReference type="PROSITE" id="PS50110"/>
    </source>
</evidence>
<dbReference type="SUPFAM" id="SSF47384">
    <property type="entry name" value="Homodimeric domain of signal transducing histidine kinase"/>
    <property type="match status" value="1"/>
</dbReference>
<keyword evidence="8" id="KW-0812">Transmembrane</keyword>
<feature type="modified residue" description="4-aspartylphosphate" evidence="6">
    <location>
        <position position="860"/>
    </location>
</feature>
<proteinExistence type="predicted"/>
<dbReference type="InterPro" id="IPR003594">
    <property type="entry name" value="HATPase_dom"/>
</dbReference>
<dbReference type="PRINTS" id="PR00344">
    <property type="entry name" value="BCTRLSENSOR"/>
</dbReference>
<dbReference type="GO" id="GO:0009927">
    <property type="term" value="F:histidine phosphotransfer kinase activity"/>
    <property type="evidence" value="ECO:0007669"/>
    <property type="project" value="TreeGrafter"/>
</dbReference>
<dbReference type="Pfam" id="PF02518">
    <property type="entry name" value="HATPase_c"/>
    <property type="match status" value="1"/>
</dbReference>
<keyword evidence="8" id="KW-0472">Membrane</keyword>
<dbReference type="Pfam" id="PF00072">
    <property type="entry name" value="Response_reg"/>
    <property type="match status" value="1"/>
</dbReference>
<dbReference type="InterPro" id="IPR036890">
    <property type="entry name" value="HATPase_C_sf"/>
</dbReference>
<evidence type="ECO:0000256" key="6">
    <source>
        <dbReference type="PROSITE-ProRule" id="PRU00169"/>
    </source>
</evidence>
<gene>
    <name evidence="11" type="ORF">SEMRO_60_G034610.1</name>
</gene>
<keyword evidence="12" id="KW-1185">Reference proteome</keyword>
<evidence type="ECO:0000256" key="7">
    <source>
        <dbReference type="SAM" id="MobiDB-lite"/>
    </source>
</evidence>
<sequence>MTTSSTRNGSVASHSHYSQGTEHRGLDAAQKKGEKNVCISRSVFILGLLVLGAGISVAAYFILRQAEQSQAQVRLEAISDRALTTSREIVQRKRLGAISMADTVAWIQSNATDWPFVTVDGYEPMANNIIATSKARTLGLCPFVYPKQKLIFEDFAYDFLHVNRKPHPWDNTTAVSSFGKGIWKKTKKSPDVPDGRLPVPSDANNTWGSPNRVFAPILQHSTGDKAPVLLLNVNFEPTRGVMVDDLIQCSRERALMPDPSQVRCGVLTDMLNLASQQEGSGPDAIMMEPIYPAQDPRTLVGFIVSSIVWREALENVFSDDVSGIDCVLRTPKEVFTFGVQEGEAFVKGQGDLHDPLYNNYMADIEIVTQGDFSNTSAVYTFEIYPTSDFFDSHYTNNAIIGLVGALAIILVISGLFYMYDCFVRQEFDHNKELLEAKRRFVRFVSHEVRTPLNTVCMGLTLLQEDIRGHSGRTLLSPHLTETQRLIAKQQEEANLPKSIEVKQEDATEWINLSEEVLGNTQAAVNVLNDLLNYDKIQRGKLSLEFTVIPIWVLVEKTVKEFKLMAAEKEITLKLLFANALVGAPPEKEEAPTTASCLRKDILSQVVVGDVGRISMLLRNLISNALKFTPQKGNLTVQVDATDKLDIHQPRSTSMSFGRGQSRSGSMNNRKQSNADSLKHFDLADGDQIALPPRGYIDIRVIDTGVGMTEAQLKTVFHDGVQFGANKLQGGGGSGLGMFIAKSIVEQHEGALDVTSEGLGHGTTFIAKLPLFYDPPSQQPQADNSEDSIPPPIYVGAQQPAPQEFFPQRILVVDDAAPNRKLLVRLLQKRGHTCDDAEDGQQAVKLVRNARNCPYDTVLLDHEMPVMSGPSACRAMREMGCSSFVAGVTGNLLPEDVQHFKHCGANAVLPKPFKMSSLEQLWIEYGVNGRDPDCNEDDKSAQLGNDSEAQVAVSFNMEHMEA</sequence>
<keyword evidence="3 6" id="KW-0597">Phosphoprotein</keyword>
<evidence type="ECO:0000313" key="11">
    <source>
        <dbReference type="EMBL" id="CAB9499408.1"/>
    </source>
</evidence>
<dbReference type="PROSITE" id="PS50110">
    <property type="entry name" value="RESPONSE_REGULATORY"/>
    <property type="match status" value="1"/>
</dbReference>
<protein>
    <recommendedName>
        <fullName evidence="2">histidine kinase</fullName>
        <ecNumber evidence="2">2.7.13.3</ecNumber>
    </recommendedName>
</protein>
<feature type="transmembrane region" description="Helical" evidence="8">
    <location>
        <begin position="43"/>
        <end position="63"/>
    </location>
</feature>
<feature type="domain" description="Histidine kinase" evidence="9">
    <location>
        <begin position="443"/>
        <end position="772"/>
    </location>
</feature>
<dbReference type="CDD" id="cd17546">
    <property type="entry name" value="REC_hyHK_CKI1_RcsC-like"/>
    <property type="match status" value="1"/>
</dbReference>
<feature type="transmembrane region" description="Helical" evidence="8">
    <location>
        <begin position="398"/>
        <end position="419"/>
    </location>
</feature>
<keyword evidence="8" id="KW-1133">Transmembrane helix</keyword>
<dbReference type="GO" id="GO:0000155">
    <property type="term" value="F:phosphorelay sensor kinase activity"/>
    <property type="evidence" value="ECO:0007669"/>
    <property type="project" value="InterPro"/>
</dbReference>
<evidence type="ECO:0000256" key="4">
    <source>
        <dbReference type="ARBA" id="ARBA00022679"/>
    </source>
</evidence>
<dbReference type="AlphaFoldDB" id="A0A9N8H752"/>
<keyword evidence="5 11" id="KW-0418">Kinase</keyword>
<dbReference type="PANTHER" id="PTHR43047">
    <property type="entry name" value="TWO-COMPONENT HISTIDINE PROTEIN KINASE"/>
    <property type="match status" value="1"/>
</dbReference>
<dbReference type="Gene3D" id="1.10.287.130">
    <property type="match status" value="1"/>
</dbReference>
<dbReference type="InterPro" id="IPR036097">
    <property type="entry name" value="HisK_dim/P_sf"/>
</dbReference>
<dbReference type="CDD" id="cd00075">
    <property type="entry name" value="HATPase"/>
    <property type="match status" value="1"/>
</dbReference>
<dbReference type="Gene3D" id="3.40.50.2300">
    <property type="match status" value="1"/>
</dbReference>
<reference evidence="11" key="1">
    <citation type="submission" date="2020-06" db="EMBL/GenBank/DDBJ databases">
        <authorList>
            <consortium name="Plant Systems Biology data submission"/>
        </authorList>
    </citation>
    <scope>NUCLEOTIDE SEQUENCE</scope>
    <source>
        <strain evidence="11">D6</strain>
    </source>
</reference>
<feature type="region of interest" description="Disordered" evidence="7">
    <location>
        <begin position="649"/>
        <end position="673"/>
    </location>
</feature>
<name>A0A9N8H752_9STRA</name>
<dbReference type="InterPro" id="IPR001789">
    <property type="entry name" value="Sig_transdc_resp-reg_receiver"/>
</dbReference>
<feature type="region of interest" description="Disordered" evidence="7">
    <location>
        <begin position="1"/>
        <end position="26"/>
    </location>
</feature>
<organism evidence="11 12">
    <name type="scientific">Seminavis robusta</name>
    <dbReference type="NCBI Taxonomy" id="568900"/>
    <lineage>
        <taxon>Eukaryota</taxon>
        <taxon>Sar</taxon>
        <taxon>Stramenopiles</taxon>
        <taxon>Ochrophyta</taxon>
        <taxon>Bacillariophyta</taxon>
        <taxon>Bacillariophyceae</taxon>
        <taxon>Bacillariophycidae</taxon>
        <taxon>Naviculales</taxon>
        <taxon>Naviculaceae</taxon>
        <taxon>Seminavis</taxon>
    </lineage>
</organism>
<dbReference type="Gene3D" id="3.30.565.10">
    <property type="entry name" value="Histidine kinase-like ATPase, C-terminal domain"/>
    <property type="match status" value="1"/>
</dbReference>
<evidence type="ECO:0000256" key="5">
    <source>
        <dbReference type="ARBA" id="ARBA00022777"/>
    </source>
</evidence>
<dbReference type="GO" id="GO:0005886">
    <property type="term" value="C:plasma membrane"/>
    <property type="evidence" value="ECO:0007669"/>
    <property type="project" value="TreeGrafter"/>
</dbReference>
<dbReference type="InterPro" id="IPR011006">
    <property type="entry name" value="CheY-like_superfamily"/>
</dbReference>
<accession>A0A9N8H752</accession>
<evidence type="ECO:0000256" key="1">
    <source>
        <dbReference type="ARBA" id="ARBA00000085"/>
    </source>
</evidence>
<dbReference type="CDD" id="cd00082">
    <property type="entry name" value="HisKA"/>
    <property type="match status" value="1"/>
</dbReference>
<evidence type="ECO:0000259" key="9">
    <source>
        <dbReference type="PROSITE" id="PS50109"/>
    </source>
</evidence>
<dbReference type="SMART" id="SM00448">
    <property type="entry name" value="REC"/>
    <property type="match status" value="1"/>
</dbReference>
<keyword evidence="4" id="KW-0808">Transferase</keyword>
<evidence type="ECO:0000256" key="3">
    <source>
        <dbReference type="ARBA" id="ARBA00022553"/>
    </source>
</evidence>
<evidence type="ECO:0000256" key="8">
    <source>
        <dbReference type="SAM" id="Phobius"/>
    </source>
</evidence>